<reference evidence="2" key="1">
    <citation type="submission" date="2013-12" db="EMBL/GenBank/DDBJ databases">
        <authorList>
            <person name="Aslett M."/>
        </authorList>
    </citation>
    <scope>NUCLEOTIDE SEQUENCE [LARGE SCALE GENOMIC DNA]</scope>
    <source>
        <strain evidence="2">Lindley</strain>
    </source>
</reference>
<proteinExistence type="predicted"/>
<dbReference type="Proteomes" id="UP000050741">
    <property type="component" value="Unassembled WGS sequence"/>
</dbReference>
<protein>
    <submittedName>
        <fullName evidence="3">DUF659 domain-containing protein</fullName>
    </submittedName>
</protein>
<feature type="region of interest" description="Disordered" evidence="1">
    <location>
        <begin position="145"/>
        <end position="190"/>
    </location>
</feature>
<evidence type="ECO:0000256" key="1">
    <source>
        <dbReference type="SAM" id="MobiDB-lite"/>
    </source>
</evidence>
<reference evidence="2" key="2">
    <citation type="submission" date="2014-05" db="EMBL/GenBank/DDBJ databases">
        <title>The genome and life-stage specific transcriptomes of Globodera pallida elucidate key aspects of plant parasitism by a cyst nematode.</title>
        <authorList>
            <person name="Cotton J.A."/>
            <person name="Lilley C.J."/>
            <person name="Jones L.M."/>
            <person name="Kikuchi T."/>
            <person name="Reid A.J."/>
            <person name="Thorpe P."/>
            <person name="Tsai I.J."/>
            <person name="Beasley H."/>
            <person name="Blok V."/>
            <person name="Cock P.J.A."/>
            <person name="Van den Akker S.E."/>
            <person name="Holroyd N."/>
            <person name="Hunt M."/>
            <person name="Mantelin S."/>
            <person name="Naghra H."/>
            <person name="Pain A."/>
            <person name="Palomares-Rius J.E."/>
            <person name="Zarowiecki M."/>
            <person name="Berriman M."/>
            <person name="Jones J.T."/>
            <person name="Urwin P.E."/>
        </authorList>
    </citation>
    <scope>NUCLEOTIDE SEQUENCE [LARGE SCALE GENOMIC DNA]</scope>
    <source>
        <strain evidence="2">Lindley</strain>
    </source>
</reference>
<feature type="compositionally biased region" description="Acidic residues" evidence="1">
    <location>
        <begin position="174"/>
        <end position="183"/>
    </location>
</feature>
<name>A0A183CA42_GLOPA</name>
<dbReference type="WBParaSite" id="GPLIN_000974100">
    <property type="protein sequence ID" value="GPLIN_000974100"/>
    <property type="gene ID" value="GPLIN_000974100"/>
</dbReference>
<feature type="region of interest" description="Disordered" evidence="1">
    <location>
        <begin position="553"/>
        <end position="632"/>
    </location>
</feature>
<evidence type="ECO:0000313" key="3">
    <source>
        <dbReference type="WBParaSite" id="GPLIN_000974100"/>
    </source>
</evidence>
<sequence>MRALFRKSKGIELVATTEEGRSVLEIWRYGKSFNSEHVTHSGWMTEKGLGTLKAWMTSMVPDFPGDRELGIRAIKSRVVRVDGAKGKNPYKNVLNGLISVAALSYREFGESSEKNVEQKRSEIDTNRMNCGKVGQLRAIDLFSDGGEDEQMDADGQPTAEDEGKATDELSLGSEDGENLENEGEEKREAANSALWEATCSGEKHKRCTPLVVADLDAVLDRAGIGMKAIDNPLKALMTAFLLKSDAVVSASAGKKLISLILSADVGWEMAIYCGAREDDVKSGAFPSERDVEDTLREWLDHCLVAREEVKKSGFGPIAMEIPQALVTLPEAEREGMTKVFESVPFILEKVRSMIAFKRPSFVTDARVLLGDSNALQLKKLWAKSAFVGVKEGPIAEVIRNFDEVVLASTVRWLIVMVGKDSLLAGETVDGMMEKVKRLRQLCERFPHVKTFWLLPPFINDKKSESEEFGARMRALFRKSKGIELVATTEEGRSVLEIWRYGKSFNSEHVTHSGWMTEKGLGTLKAWMTSMVPDFPGDRELGIRAIKSRVVRVDSAKGGGPGDPSKFRHFAGVGGEGRGRFGPSGGSARAGTGHRPAPRGHGSATPRFQPYPSSRGRPFGRSPHRRNESSERR</sequence>
<feature type="compositionally biased region" description="Gly residues" evidence="1">
    <location>
        <begin position="571"/>
        <end position="584"/>
    </location>
</feature>
<accession>A0A183CA42</accession>
<dbReference type="AlphaFoldDB" id="A0A183CA42"/>
<keyword evidence="2" id="KW-1185">Reference proteome</keyword>
<evidence type="ECO:0000313" key="2">
    <source>
        <dbReference type="Proteomes" id="UP000050741"/>
    </source>
</evidence>
<reference evidence="3" key="3">
    <citation type="submission" date="2016-06" db="UniProtKB">
        <authorList>
            <consortium name="WormBaseParasite"/>
        </authorList>
    </citation>
    <scope>IDENTIFICATION</scope>
</reference>
<organism evidence="2 3">
    <name type="scientific">Globodera pallida</name>
    <name type="common">Potato cyst nematode worm</name>
    <name type="synonym">Heterodera pallida</name>
    <dbReference type="NCBI Taxonomy" id="36090"/>
    <lineage>
        <taxon>Eukaryota</taxon>
        <taxon>Metazoa</taxon>
        <taxon>Ecdysozoa</taxon>
        <taxon>Nematoda</taxon>
        <taxon>Chromadorea</taxon>
        <taxon>Rhabditida</taxon>
        <taxon>Tylenchina</taxon>
        <taxon>Tylenchomorpha</taxon>
        <taxon>Tylenchoidea</taxon>
        <taxon>Heteroderidae</taxon>
        <taxon>Heteroderinae</taxon>
        <taxon>Globodera</taxon>
    </lineage>
</organism>